<feature type="topological domain" description="Cytoplasmic" evidence="7">
    <location>
        <begin position="1"/>
        <end position="1217"/>
    </location>
</feature>
<feature type="compositionally biased region" description="Basic and acidic residues" evidence="9">
    <location>
        <begin position="500"/>
        <end position="518"/>
    </location>
</feature>
<evidence type="ECO:0000256" key="5">
    <source>
        <dbReference type="ARBA" id="ARBA00023136"/>
    </source>
</evidence>
<dbReference type="InterPro" id="IPR012315">
    <property type="entry name" value="KASH"/>
</dbReference>
<accession>A0A7R9ABJ7</accession>
<keyword evidence="12" id="KW-1185">Reference proteome</keyword>
<evidence type="ECO:0000256" key="3">
    <source>
        <dbReference type="ARBA" id="ARBA00022692"/>
    </source>
</evidence>
<evidence type="ECO:0000256" key="2">
    <source>
        <dbReference type="ARBA" id="ARBA00008619"/>
    </source>
</evidence>
<reference evidence="11" key="1">
    <citation type="submission" date="2020-11" db="EMBL/GenBank/DDBJ databases">
        <authorList>
            <person name="Tran Van P."/>
        </authorList>
    </citation>
    <scope>NUCLEOTIDE SEQUENCE</scope>
</reference>
<dbReference type="PANTHER" id="PTHR21524:SF5">
    <property type="entry name" value="SPECTRIN REPEAT CONTAINING NUCLEAR ENVELOPE PROTEIN 2"/>
    <property type="match status" value="1"/>
</dbReference>
<evidence type="ECO:0000256" key="7">
    <source>
        <dbReference type="PROSITE-ProRule" id="PRU00385"/>
    </source>
</evidence>
<organism evidence="11">
    <name type="scientific">Darwinula stevensoni</name>
    <dbReference type="NCBI Taxonomy" id="69355"/>
    <lineage>
        <taxon>Eukaryota</taxon>
        <taxon>Metazoa</taxon>
        <taxon>Ecdysozoa</taxon>
        <taxon>Arthropoda</taxon>
        <taxon>Crustacea</taxon>
        <taxon>Oligostraca</taxon>
        <taxon>Ostracoda</taxon>
        <taxon>Podocopa</taxon>
        <taxon>Podocopida</taxon>
        <taxon>Darwinulocopina</taxon>
        <taxon>Darwinuloidea</taxon>
        <taxon>Darwinulidae</taxon>
        <taxon>Darwinula</taxon>
    </lineage>
</organism>
<feature type="region of interest" description="Disordered" evidence="9">
    <location>
        <begin position="384"/>
        <end position="432"/>
    </location>
</feature>
<dbReference type="Proteomes" id="UP000677054">
    <property type="component" value="Unassembled WGS sequence"/>
</dbReference>
<feature type="compositionally biased region" description="Polar residues" evidence="9">
    <location>
        <begin position="384"/>
        <end position="396"/>
    </location>
</feature>
<evidence type="ECO:0000313" key="11">
    <source>
        <dbReference type="EMBL" id="CAD7251013.1"/>
    </source>
</evidence>
<comment type="similarity">
    <text evidence="2">Belongs to the nesprin family.</text>
</comment>
<dbReference type="OrthoDB" id="10041151at2759"/>
<dbReference type="SMART" id="SM01249">
    <property type="entry name" value="KASH"/>
    <property type="match status" value="1"/>
</dbReference>
<keyword evidence="8" id="KW-0175">Coiled coil</keyword>
<evidence type="ECO:0000256" key="6">
    <source>
        <dbReference type="ARBA" id="ARBA00023242"/>
    </source>
</evidence>
<dbReference type="PANTHER" id="PTHR21524">
    <property type="entry name" value="SPECTRIN REPEAT CONTAINING NUCLEAR ENVELOPE PROTEIN 2"/>
    <property type="match status" value="1"/>
</dbReference>
<sequence>MNGEGKGNYGRGLFLKRGKARATRHQEVGEELKQRGTEVRGVVGAWSGGEERGRRKKARGAEALERRWHRLILQALEAQFRLEAALRNAQQKCEEEEEKMVRMDVSAFDSERSLVIFAFDECLGREEKKKVARGCSMISPFGKCSKTGQETRKGGITNVVHPTAVCGTLHGTLRHVYDFTTRSPGCGEKEGVIHEPSRDEGLCTLFIASIGKERKIGVDAFRVDDDDDEEKEGEFRVLIFSLTQEKRRYVSEGEWEHRTSRLEFYLPINLVSLYALFQGRRWRELLGSGDWDEGPPCAKYPRLHTPGQDAFLNARGQTPEEYGLKTQFCSCITASSNSGMEGDETLKTRECCSTATNGISPTTAKLCQAYWRGPNCATFHFRQASQEPESQNSGQSRPRLVARVSPQRRVKGRLDLDDGSDGASADSPLKMDWTESSDSEWLNVGGLSDSDLSGLSYDTAEDQVNGNLNGSRHQERPISNVMHESSRRESTGSNSIADDEASKDSPRDDHETLKRSCSKESIHRLVNAAEDLIRGDAGSAPPPPARVARVKAWLRLQRRDARRAAKPEDSCDASGEYTSSADSDLESNNSEDLDGSVLTCRQGTLTNSYSGISDQGTPVADRTVTFESPKRAVQRRKKVLRGQRPWSVTELSLWNRPAVALGDTHQISNSESAIHSLSISPLWESAYEKTAVSEAIKTQENDMRMVSPAKNRKFLRVSHSKPLRPKNIWGEARSCERERRRSFLHHRRSPFSKARSNGIVKSKSFSGRMLSDEDVGETSEVLVRYHSDPVKGDAGKFSSGTEDASGPHLFPLGVESAQDHEGFSSQSEQAWDPYQAPVYGSDNYSEDGMDSDAVRRLLEFGDDYRNFLDSLSDATSGFNPPSSFRRSSLRTLRRKQMCRREEGEEMEAGELSDIEVDSDSEGERAKTGTFLSHSQKQLDLVTEKFHSFQAQSPPPSPGHWRELCWACEENIRTLESLKNVTDQPQVLELLREWKGLQEKVKGESENALKAGETQIAVEALKKILLSLGQRLQGLEAQAHSSSSTQHLSSQLEAIKEVLSELTGEKGSLFTVNMSVHGMMTAGLGLGDLRDAVVDLYRLWDDTHTRAKECMSRWAEALNVWKEAELALSDLTSSQSHDDPHLSQVESRMEEMCQRLSAAFGPLSPPVASLQKALLSIKKKATCPEHASSDTPAREEAWKKEKELRLKSGSGWGWRILRAAFPFQMLLVVLCWMAAVLEPRCCDAINNLANSWAPQLRYIRGNPPT</sequence>
<comment type="subcellular location">
    <subcellularLocation>
        <location evidence="1">Nucleus membrane</location>
    </subcellularLocation>
</comment>
<feature type="topological domain" description="Perinuclear space" evidence="7">
    <location>
        <begin position="1239"/>
        <end position="1264"/>
    </location>
</feature>
<dbReference type="GO" id="GO:0007010">
    <property type="term" value="P:cytoskeleton organization"/>
    <property type="evidence" value="ECO:0007669"/>
    <property type="project" value="TreeGrafter"/>
</dbReference>
<protein>
    <recommendedName>
        <fullName evidence="10">KASH domain-containing protein</fullName>
    </recommendedName>
</protein>
<name>A0A7R9ABJ7_9CRUS</name>
<feature type="region of interest" description="Disordered" evidence="9">
    <location>
        <begin position="454"/>
        <end position="518"/>
    </location>
</feature>
<evidence type="ECO:0000313" key="12">
    <source>
        <dbReference type="Proteomes" id="UP000677054"/>
    </source>
</evidence>
<evidence type="ECO:0000256" key="9">
    <source>
        <dbReference type="SAM" id="MobiDB-lite"/>
    </source>
</evidence>
<keyword evidence="6" id="KW-0539">Nucleus</keyword>
<keyword evidence="4" id="KW-1133">Transmembrane helix</keyword>
<feature type="coiled-coil region" evidence="8">
    <location>
        <begin position="79"/>
        <end position="106"/>
    </location>
</feature>
<feature type="compositionally biased region" description="Polar residues" evidence="9">
    <location>
        <begin position="462"/>
        <end position="471"/>
    </location>
</feature>
<dbReference type="GO" id="GO:0007097">
    <property type="term" value="P:nuclear migration"/>
    <property type="evidence" value="ECO:0007669"/>
    <property type="project" value="TreeGrafter"/>
</dbReference>
<dbReference type="EMBL" id="CAJPEV010003216">
    <property type="protein sequence ID" value="CAG0899237.1"/>
    <property type="molecule type" value="Genomic_DNA"/>
</dbReference>
<feature type="compositionally biased region" description="Acidic residues" evidence="9">
    <location>
        <begin position="583"/>
        <end position="594"/>
    </location>
</feature>
<feature type="domain" description="KASH" evidence="10">
    <location>
        <begin position="1209"/>
        <end position="1264"/>
    </location>
</feature>
<keyword evidence="5 7" id="KW-0472">Membrane</keyword>
<feature type="region of interest" description="Disordered" evidence="9">
    <location>
        <begin position="560"/>
        <end position="595"/>
    </location>
</feature>
<evidence type="ECO:0000256" key="4">
    <source>
        <dbReference type="ARBA" id="ARBA00022989"/>
    </source>
</evidence>
<dbReference type="AlphaFoldDB" id="A0A7R9ABJ7"/>
<dbReference type="Pfam" id="PF10541">
    <property type="entry name" value="KASH"/>
    <property type="match status" value="1"/>
</dbReference>
<keyword evidence="3 7" id="KW-0812">Transmembrane</keyword>
<feature type="compositionally biased region" description="Basic and acidic residues" evidence="9">
    <location>
        <begin position="560"/>
        <end position="569"/>
    </location>
</feature>
<dbReference type="GO" id="GO:0019894">
    <property type="term" value="F:kinesin binding"/>
    <property type="evidence" value="ECO:0007669"/>
    <property type="project" value="TreeGrafter"/>
</dbReference>
<evidence type="ECO:0000259" key="10">
    <source>
        <dbReference type="PROSITE" id="PS51049"/>
    </source>
</evidence>
<dbReference type="GO" id="GO:0048471">
    <property type="term" value="C:perinuclear region of cytoplasm"/>
    <property type="evidence" value="ECO:0007669"/>
    <property type="project" value="TreeGrafter"/>
</dbReference>
<dbReference type="GO" id="GO:0006997">
    <property type="term" value="P:nucleus organization"/>
    <property type="evidence" value="ECO:0007669"/>
    <property type="project" value="TreeGrafter"/>
</dbReference>
<dbReference type="EMBL" id="LR902733">
    <property type="protein sequence ID" value="CAD7251013.1"/>
    <property type="molecule type" value="Genomic_DNA"/>
</dbReference>
<dbReference type="PROSITE" id="PS51049">
    <property type="entry name" value="KASH"/>
    <property type="match status" value="1"/>
</dbReference>
<proteinExistence type="inferred from homology"/>
<dbReference type="GO" id="GO:0031965">
    <property type="term" value="C:nuclear membrane"/>
    <property type="evidence" value="ECO:0007669"/>
    <property type="project" value="UniProtKB-SubCell"/>
</dbReference>
<evidence type="ECO:0000256" key="8">
    <source>
        <dbReference type="SAM" id="Coils"/>
    </source>
</evidence>
<evidence type="ECO:0000256" key="1">
    <source>
        <dbReference type="ARBA" id="ARBA00004126"/>
    </source>
</evidence>
<gene>
    <name evidence="11" type="ORF">DSTB1V02_LOCUS10781</name>
</gene>